<proteinExistence type="predicted"/>
<organism evidence="2 3">
    <name type="scientific">Claviceps pusilla</name>
    <dbReference type="NCBI Taxonomy" id="123648"/>
    <lineage>
        <taxon>Eukaryota</taxon>
        <taxon>Fungi</taxon>
        <taxon>Dikarya</taxon>
        <taxon>Ascomycota</taxon>
        <taxon>Pezizomycotina</taxon>
        <taxon>Sordariomycetes</taxon>
        <taxon>Hypocreomycetidae</taxon>
        <taxon>Hypocreales</taxon>
        <taxon>Clavicipitaceae</taxon>
        <taxon>Claviceps</taxon>
    </lineage>
</organism>
<gene>
    <name evidence="2" type="ORF">E4U43_006414</name>
</gene>
<feature type="signal peptide" evidence="1">
    <location>
        <begin position="1"/>
        <end position="16"/>
    </location>
</feature>
<protein>
    <recommendedName>
        <fullName evidence="4">Cyanovirin-N domain-containing protein</fullName>
    </recommendedName>
</protein>
<keyword evidence="3" id="KW-1185">Reference proteome</keyword>
<evidence type="ECO:0000256" key="1">
    <source>
        <dbReference type="SAM" id="SignalP"/>
    </source>
</evidence>
<evidence type="ECO:0000313" key="3">
    <source>
        <dbReference type="Proteomes" id="UP000748025"/>
    </source>
</evidence>
<accession>A0A9P7SVM0</accession>
<sequence>MKFVTALVALASAAMANPINSLESRCGACDYQHESSGYGRYHGEKRHCSNWVPVDEKGIALDVHAQVCLNLDISIIGLIHIDLSAQLDLDVDIELLHYYYPTCKRLVCDPTYSSYKGQPIQEDKCWTHEMDENKYNRYY</sequence>
<reference evidence="2" key="1">
    <citation type="journal article" date="2020" name="bioRxiv">
        <title>Whole genome comparisons of ergot fungi reveals the divergence and evolution of species within the genus Claviceps are the result of varying mechanisms driving genome evolution and host range expansion.</title>
        <authorList>
            <person name="Wyka S.A."/>
            <person name="Mondo S.J."/>
            <person name="Liu M."/>
            <person name="Dettman J."/>
            <person name="Nalam V."/>
            <person name="Broders K.D."/>
        </authorList>
    </citation>
    <scope>NUCLEOTIDE SEQUENCE</scope>
    <source>
        <strain evidence="2">CCC 602</strain>
    </source>
</reference>
<dbReference type="Proteomes" id="UP000748025">
    <property type="component" value="Unassembled WGS sequence"/>
</dbReference>
<evidence type="ECO:0000313" key="2">
    <source>
        <dbReference type="EMBL" id="KAG5982648.1"/>
    </source>
</evidence>
<dbReference type="EMBL" id="SRPW01004413">
    <property type="protein sequence ID" value="KAG5982648.1"/>
    <property type="molecule type" value="Genomic_DNA"/>
</dbReference>
<comment type="caution">
    <text evidence="2">The sequence shown here is derived from an EMBL/GenBank/DDBJ whole genome shotgun (WGS) entry which is preliminary data.</text>
</comment>
<name>A0A9P7SVM0_9HYPO</name>
<feature type="chain" id="PRO_5040432111" description="Cyanovirin-N domain-containing protein" evidence="1">
    <location>
        <begin position="17"/>
        <end position="139"/>
    </location>
</feature>
<keyword evidence="1" id="KW-0732">Signal</keyword>
<evidence type="ECO:0008006" key="4">
    <source>
        <dbReference type="Google" id="ProtNLM"/>
    </source>
</evidence>
<dbReference type="OrthoDB" id="4955966at2759"/>
<dbReference type="AlphaFoldDB" id="A0A9P7SVM0"/>